<dbReference type="SMR" id="Q54T47"/>
<dbReference type="GO" id="GO:0051015">
    <property type="term" value="F:actin filament binding"/>
    <property type="evidence" value="ECO:0000318"/>
    <property type="project" value="GO_Central"/>
</dbReference>
<dbReference type="Gene3D" id="3.40.225.10">
    <property type="entry name" value="Class II aldolase/adducin N-terminal domain"/>
    <property type="match status" value="1"/>
</dbReference>
<dbReference type="Pfam" id="PF00596">
    <property type="entry name" value="Aldolase_II"/>
    <property type="match status" value="1"/>
</dbReference>
<dbReference type="NCBIfam" id="NF005451">
    <property type="entry name" value="PRK07044.1"/>
    <property type="match status" value="1"/>
</dbReference>
<dbReference type="PhylomeDB" id="Q54T47"/>
<dbReference type="STRING" id="44689.Q54T47"/>
<dbReference type="eggNOG" id="KOG3699">
    <property type="taxonomic scope" value="Eukaryota"/>
</dbReference>
<dbReference type="EMBL" id="AAFI02000044">
    <property type="protein sequence ID" value="EAL66426.1"/>
    <property type="molecule type" value="Genomic_DNA"/>
</dbReference>
<dbReference type="RefSeq" id="XP_640404.1">
    <property type="nucleotide sequence ID" value="XM_635312.1"/>
</dbReference>
<proteinExistence type="predicted"/>
<dbReference type="GO" id="GO:0005856">
    <property type="term" value="C:cytoskeleton"/>
    <property type="evidence" value="ECO:0000318"/>
    <property type="project" value="GO_Central"/>
</dbReference>
<gene>
    <name evidence="2" type="primary">ahhA</name>
    <name evidence="2" type="ORF">DDB_G0282009</name>
</gene>
<dbReference type="InParanoid" id="Q54T47"/>
<dbReference type="dictyBase" id="DDB_G0282009">
    <property type="gene designation" value="ahhA"/>
</dbReference>
<dbReference type="Proteomes" id="UP000002195">
    <property type="component" value="Unassembled WGS sequence"/>
</dbReference>
<dbReference type="Reactome" id="R-DDI-5223345">
    <property type="pathway name" value="Miscellaneous transport and binding events"/>
</dbReference>
<dbReference type="GO" id="GO:0003779">
    <property type="term" value="F:actin binding"/>
    <property type="evidence" value="ECO:0000250"/>
    <property type="project" value="dictyBase"/>
</dbReference>
<dbReference type="KEGG" id="ddi:DDB_G0282009"/>
<dbReference type="FunFam" id="3.40.225.10:FF:000013">
    <property type="entry name" value="Class II aldolase"/>
    <property type="match status" value="1"/>
</dbReference>
<dbReference type="InterPro" id="IPR001303">
    <property type="entry name" value="Aldolase_II/adducin_N"/>
</dbReference>
<dbReference type="PANTHER" id="PTHR10672:SF3">
    <property type="entry name" value="PROTEIN HU-LI TAI SHAO"/>
    <property type="match status" value="1"/>
</dbReference>
<organism evidence="2 3">
    <name type="scientific">Dictyostelium discoideum</name>
    <name type="common">Social amoeba</name>
    <dbReference type="NCBI Taxonomy" id="44689"/>
    <lineage>
        <taxon>Eukaryota</taxon>
        <taxon>Amoebozoa</taxon>
        <taxon>Evosea</taxon>
        <taxon>Eumycetozoa</taxon>
        <taxon>Dictyostelia</taxon>
        <taxon>Dictyosteliales</taxon>
        <taxon>Dictyosteliaceae</taxon>
        <taxon>Dictyostelium</taxon>
    </lineage>
</organism>
<dbReference type="GeneID" id="8623359"/>
<comment type="caution">
    <text evidence="2">The sequence shown here is derived from an EMBL/GenBank/DDBJ whole genome shotgun (WGS) entry which is preliminary data.</text>
</comment>
<dbReference type="OMA" id="EAVFWFV"/>
<reference evidence="2 3" key="1">
    <citation type="journal article" date="2005" name="Nature">
        <title>The genome of the social amoeba Dictyostelium discoideum.</title>
        <authorList>
            <consortium name="The Dictyostelium discoideum Sequencing Consortium"/>
            <person name="Eichinger L."/>
            <person name="Pachebat J.A."/>
            <person name="Glockner G."/>
            <person name="Rajandream M.A."/>
            <person name="Sucgang R."/>
            <person name="Berriman M."/>
            <person name="Song J."/>
            <person name="Olsen R."/>
            <person name="Szafranski K."/>
            <person name="Xu Q."/>
            <person name="Tunggal B."/>
            <person name="Kummerfeld S."/>
            <person name="Madera M."/>
            <person name="Konfortov B.A."/>
            <person name="Rivero F."/>
            <person name="Bankier A.T."/>
            <person name="Lehmann R."/>
            <person name="Hamlin N."/>
            <person name="Davies R."/>
            <person name="Gaudet P."/>
            <person name="Fey P."/>
            <person name="Pilcher K."/>
            <person name="Chen G."/>
            <person name="Saunders D."/>
            <person name="Sodergren E."/>
            <person name="Davis P."/>
            <person name="Kerhornou A."/>
            <person name="Nie X."/>
            <person name="Hall N."/>
            <person name="Anjard C."/>
            <person name="Hemphill L."/>
            <person name="Bason N."/>
            <person name="Farbrother P."/>
            <person name="Desany B."/>
            <person name="Just E."/>
            <person name="Morio T."/>
            <person name="Rost R."/>
            <person name="Churcher C."/>
            <person name="Cooper J."/>
            <person name="Haydock S."/>
            <person name="van Driessche N."/>
            <person name="Cronin A."/>
            <person name="Goodhead I."/>
            <person name="Muzny D."/>
            <person name="Mourier T."/>
            <person name="Pain A."/>
            <person name="Lu M."/>
            <person name="Harper D."/>
            <person name="Lindsay R."/>
            <person name="Hauser H."/>
            <person name="James K."/>
            <person name="Quiles M."/>
            <person name="Madan Babu M."/>
            <person name="Saito T."/>
            <person name="Buchrieser C."/>
            <person name="Wardroper A."/>
            <person name="Felder M."/>
            <person name="Thangavelu M."/>
            <person name="Johnson D."/>
            <person name="Knights A."/>
            <person name="Loulseged H."/>
            <person name="Mungall K."/>
            <person name="Oliver K."/>
            <person name="Price C."/>
            <person name="Quail M.A."/>
            <person name="Urushihara H."/>
            <person name="Hernandez J."/>
            <person name="Rabbinowitsch E."/>
            <person name="Steffen D."/>
            <person name="Sanders M."/>
            <person name="Ma J."/>
            <person name="Kohara Y."/>
            <person name="Sharp S."/>
            <person name="Simmonds M."/>
            <person name="Spiegler S."/>
            <person name="Tivey A."/>
            <person name="Sugano S."/>
            <person name="White B."/>
            <person name="Walker D."/>
            <person name="Woodward J."/>
            <person name="Winckler T."/>
            <person name="Tanaka Y."/>
            <person name="Shaulsky G."/>
            <person name="Schleicher M."/>
            <person name="Weinstock G."/>
            <person name="Rosenthal A."/>
            <person name="Cox E.C."/>
            <person name="Chisholm R.L."/>
            <person name="Gibbs R."/>
            <person name="Loomis W.F."/>
            <person name="Platzer M."/>
            <person name="Kay R.R."/>
            <person name="Williams J."/>
            <person name="Dear P.H."/>
            <person name="Noegel A.A."/>
            <person name="Barrell B."/>
            <person name="Kuspa A."/>
        </authorList>
    </citation>
    <scope>NUCLEOTIDE SEQUENCE [LARGE SCALE GENOMIC DNA]</scope>
    <source>
        <strain evidence="2 3">AX4</strain>
    </source>
</reference>
<dbReference type="InterPro" id="IPR036409">
    <property type="entry name" value="Aldolase_II/adducin_N_sf"/>
</dbReference>
<keyword evidence="3" id="KW-1185">Reference proteome</keyword>
<dbReference type="FunCoup" id="Q54T47">
    <property type="interactions" value="7"/>
</dbReference>
<dbReference type="GO" id="GO:0005198">
    <property type="term" value="F:structural molecule activity"/>
    <property type="evidence" value="ECO:0000250"/>
    <property type="project" value="dictyBase"/>
</dbReference>
<dbReference type="HOGENOM" id="CLU_006033_0_0_1"/>
<dbReference type="GO" id="GO:0031154">
    <property type="term" value="P:culmination involved in sorocarp development"/>
    <property type="evidence" value="ECO:0000315"/>
    <property type="project" value="dictyBase"/>
</dbReference>
<dbReference type="PANTHER" id="PTHR10672">
    <property type="entry name" value="ADDUCIN"/>
    <property type="match status" value="1"/>
</dbReference>
<dbReference type="SMART" id="SM01007">
    <property type="entry name" value="Aldolase_II"/>
    <property type="match status" value="1"/>
</dbReference>
<dbReference type="AlphaFoldDB" id="Q54T47"/>
<evidence type="ECO:0000259" key="1">
    <source>
        <dbReference type="SMART" id="SM01007"/>
    </source>
</evidence>
<evidence type="ECO:0000313" key="2">
    <source>
        <dbReference type="EMBL" id="EAL66426.1"/>
    </source>
</evidence>
<accession>Q54T47</accession>
<name>Q54T47_DICDI</name>
<protein>
    <submittedName>
        <fullName evidence="2">Alpha adducin</fullName>
    </submittedName>
</protein>
<dbReference type="PaxDb" id="44689-DDB0229927"/>
<dbReference type="GO" id="GO:0015629">
    <property type="term" value="C:actin cytoskeleton"/>
    <property type="evidence" value="ECO:0000250"/>
    <property type="project" value="dictyBase"/>
</dbReference>
<dbReference type="VEuPathDB" id="AmoebaDB:DDB_G0282009"/>
<dbReference type="SUPFAM" id="SSF53639">
    <property type="entry name" value="AraD/HMP-PK domain-like"/>
    <property type="match status" value="1"/>
</dbReference>
<sequence>MISNNKFTSSDDLSLVNKTKYSDEEYLVRVKLAATYRMVAHLGWDELIYNHLTARVPGTDHMLLNAFGMRFDEVTATSLVTIDMDGKIIDAGSTDLGINKTGYVIHGAIHKARPDILATMHVHQEDTVAVACYKEGLLPISQNSFIIGDISYHNYEGISINAQEQERIVKSLGPVNKNLILRNHGIVSCGNSIEEAFFFLYQLVKTCEIQVKMLSMVGGDISKLDIPDKQIRDFSTRTAASFTKQGNGKKEWKSYYRIVEKLDDSFKN</sequence>
<feature type="domain" description="Class II aldolase/adducin N-terminal" evidence="1">
    <location>
        <begin position="30"/>
        <end position="211"/>
    </location>
</feature>
<evidence type="ECO:0000313" key="3">
    <source>
        <dbReference type="Proteomes" id="UP000002195"/>
    </source>
</evidence>
<dbReference type="InterPro" id="IPR051017">
    <property type="entry name" value="Aldolase-II_Adducin_sf"/>
</dbReference>